<comment type="caution">
    <text evidence="1">The sequence shown here is derived from an EMBL/GenBank/DDBJ whole genome shotgun (WGS) entry which is preliminary data.</text>
</comment>
<dbReference type="Proteomes" id="UP001606134">
    <property type="component" value="Unassembled WGS sequence"/>
</dbReference>
<gene>
    <name evidence="1" type="ORF">ACG04R_16400</name>
</gene>
<reference evidence="1 2" key="1">
    <citation type="submission" date="2024-08" db="EMBL/GenBank/DDBJ databases">
        <authorList>
            <person name="Lu H."/>
        </authorList>
    </citation>
    <scope>NUCLEOTIDE SEQUENCE [LARGE SCALE GENOMIC DNA]</scope>
    <source>
        <strain evidence="1 2">BYS78W</strain>
    </source>
</reference>
<dbReference type="EMBL" id="JBIGIC010000008">
    <property type="protein sequence ID" value="MFG6488269.1"/>
    <property type="molecule type" value="Genomic_DNA"/>
</dbReference>
<sequence>MSNLIVNPGQSAMVDWEAVCGVVAKKVGDCSSIHDVLILAPVDDLDDEDRVRQARDVERETREAENIARNHPELARHLSVWQLYALWDDYSSDDAYVSWADTDERDTSFLAYLLGLALCGNQQAETFSGLSKRHIEHSSLGFAALKAAGVTL</sequence>
<proteinExistence type="predicted"/>
<name>A0ABW7HEB2_9BURK</name>
<organism evidence="1 2">
    <name type="scientific">Pelomonas candidula</name>
    <dbReference type="NCBI Taxonomy" id="3299025"/>
    <lineage>
        <taxon>Bacteria</taxon>
        <taxon>Pseudomonadati</taxon>
        <taxon>Pseudomonadota</taxon>
        <taxon>Betaproteobacteria</taxon>
        <taxon>Burkholderiales</taxon>
        <taxon>Sphaerotilaceae</taxon>
        <taxon>Roseateles</taxon>
    </lineage>
</organism>
<evidence type="ECO:0000313" key="2">
    <source>
        <dbReference type="Proteomes" id="UP001606134"/>
    </source>
</evidence>
<dbReference type="RefSeq" id="WP_394412828.1">
    <property type="nucleotide sequence ID" value="NZ_JBIGIC010000008.1"/>
</dbReference>
<accession>A0ABW7HEB2</accession>
<protein>
    <submittedName>
        <fullName evidence="1">Uncharacterized protein</fullName>
    </submittedName>
</protein>
<keyword evidence="2" id="KW-1185">Reference proteome</keyword>
<evidence type="ECO:0000313" key="1">
    <source>
        <dbReference type="EMBL" id="MFG6488269.1"/>
    </source>
</evidence>